<feature type="transmembrane region" description="Helical" evidence="1">
    <location>
        <begin position="88"/>
        <end position="106"/>
    </location>
</feature>
<feature type="transmembrane region" description="Helical" evidence="1">
    <location>
        <begin position="50"/>
        <end position="76"/>
    </location>
</feature>
<keyword evidence="1" id="KW-0472">Membrane</keyword>
<dbReference type="EMBL" id="MW525315">
    <property type="protein sequence ID" value="QVP25974.1"/>
    <property type="molecule type" value="Genomic_RNA"/>
</dbReference>
<dbReference type="EMBL" id="MW525295">
    <property type="protein sequence ID" value="QVP25944.1"/>
    <property type="molecule type" value="Genomic_RNA"/>
</dbReference>
<keyword evidence="1" id="KW-1133">Transmembrane helix</keyword>
<evidence type="ECO:0000313" key="2">
    <source>
        <dbReference type="EMBL" id="QHW06954.1"/>
    </source>
</evidence>
<name>A0A6C0N8I0_9FLAV</name>
<accession>A0A6C0N8I0</accession>
<evidence type="ECO:0000256" key="1">
    <source>
        <dbReference type="SAM" id="Phobius"/>
    </source>
</evidence>
<proteinExistence type="predicted"/>
<keyword evidence="1" id="KW-0812">Transmembrane</keyword>
<protein>
    <submittedName>
        <fullName evidence="3">Putative nuORF protein</fullName>
    </submittedName>
</protein>
<reference evidence="2" key="1">
    <citation type="journal article" date="2019" name="J. ISSAAS">
        <title>First isolation and characterisation of Alongshan virus in Russia.</title>
        <authorList>
            <person name="Kholodilov I.S."/>
            <person name="Litov A.G."/>
            <person name="Klimentov A.S."/>
            <person name="Belova O.A."/>
            <person name="Polienko A.E."/>
            <person name="Nikitin N.A."/>
            <person name="Shchetinin A.M."/>
            <person name="Ivannikova A.Y."/>
            <person name="Bell-Sakyi L."/>
            <person name="Yakovlev A.S."/>
            <person name="Bugmyrin S.V."/>
            <person name="Bespyatova L.A."/>
            <person name="Gmyl L.V."/>
            <person name="Luchinina S.V."/>
            <person name="Gmyl A.P."/>
            <person name="Gushchin V.A."/>
            <person name="Karganova G.G."/>
        </authorList>
    </citation>
    <scope>NUCLEOTIDE SEQUENCE</scope>
    <source>
        <strain evidence="2">Miass527</strain>
    </source>
</reference>
<organism evidence="2">
    <name type="scientific">Alongshan virus</name>
    <dbReference type="NCBI Taxonomy" id="2269360"/>
    <lineage>
        <taxon>Viruses</taxon>
        <taxon>Riboviria</taxon>
        <taxon>Orthornavirae</taxon>
        <taxon>Kitrinoviricota</taxon>
        <taxon>Flasuviricetes</taxon>
        <taxon>Amarillovirales</taxon>
        <taxon>Flaviviridae</taxon>
        <taxon>Jingmenvirus group</taxon>
    </lineage>
</organism>
<dbReference type="EMBL" id="MN648772">
    <property type="protein sequence ID" value="QHW06954.1"/>
    <property type="molecule type" value="Genomic_RNA"/>
</dbReference>
<evidence type="ECO:0000313" key="4">
    <source>
        <dbReference type="EMBL" id="QVP25974.1"/>
    </source>
</evidence>
<reference evidence="3" key="2">
    <citation type="journal article" date="2021" name="Viruses">
        <title>Geographical and Tick-Dependent Distribution of Flavi-Like Alongshan and Yanggou Tick Viruses in Russia.</title>
        <authorList>
            <person name="Kholodilov I.S."/>
            <person name="Belova O.A."/>
            <person name="Morozkin E.S."/>
            <person name="Litov A.G."/>
            <person name="Ivannikova A.Y."/>
            <person name="Makenov M.T."/>
            <person name="Shchetinin A.M."/>
            <person name="Aibulatov S.V."/>
            <person name="Bazarova G.K."/>
            <person name="Bell-Sakyi L."/>
            <person name="Bespyatova L.A."/>
            <person name="Bugmyrin S.V."/>
            <person name="Chernetsov N."/>
            <person name="Chernokhaeva L.L."/>
            <person name="Gmyl L.V."/>
            <person name="Khaisarova A.N."/>
            <person name="Khalin A.V."/>
            <person name="Klimentov A.S."/>
            <person name="Kovalchuk I.V."/>
            <person name="Luchinina S.V."/>
            <person name="Medvedev S.G."/>
            <person name="Nafeev A.A."/>
            <person name="Oorzhak N.D."/>
            <person name="Panjukova E.V."/>
            <person name="Polienko A.E."/>
            <person name="Purmak K.A."/>
            <person name="Romanenko E.N."/>
            <person name="Rozhdestvenskiy E.N."/>
            <person name="Saryglar A.A."/>
            <person name="Shamsutdinov A.F."/>
            <person name="Solomashchenko N.I."/>
            <person name="Trifonov V.A."/>
            <person name="Volchev E.G."/>
            <person name="Vovkotech P.G."/>
            <person name="Yakovlev A.S."/>
            <person name="Zhurenkova O.B."/>
            <person name="Gushchin V.A."/>
            <person name="Karan L.S."/>
            <person name="Karganova G.G."/>
        </authorList>
    </citation>
    <scope>NUCLEOTIDE SEQUENCE</scope>
    <source>
        <strain evidence="3">Erjey17-T25134</strain>
        <strain evidence="4">Miass502</strain>
    </source>
</reference>
<feature type="transmembrane region" description="Helical" evidence="1">
    <location>
        <begin position="24"/>
        <end position="44"/>
    </location>
</feature>
<sequence>MASQTISDTINNAANQVQNLLRKLMGSNSFNAVPLIVLGVAWFITGDLYIIAFSAIAALGPAARAEAALLPLIVAVIVRKSNRTISRAALALAAACYIGIMPALALDQGDRHNQTEGTIVDEGVVGHLLHCT</sequence>
<evidence type="ECO:0000313" key="3">
    <source>
        <dbReference type="EMBL" id="QVP25944.1"/>
    </source>
</evidence>